<evidence type="ECO:0000256" key="1">
    <source>
        <dbReference type="ARBA" id="ARBA00008959"/>
    </source>
</evidence>
<dbReference type="PANTHER" id="PTHR13779:SF7">
    <property type="entry name" value="ATPASE WRNIP1"/>
    <property type="match status" value="1"/>
</dbReference>
<keyword evidence="3" id="KW-0547">Nucleotide-binding</keyword>
<accession>A0A1W4XUJ1</accession>
<protein>
    <submittedName>
        <fullName evidence="7">ATPase WRNIP1</fullName>
    </submittedName>
</protein>
<evidence type="ECO:0000256" key="4">
    <source>
        <dbReference type="ARBA" id="ARBA00022840"/>
    </source>
</evidence>
<proteinExistence type="inferred from homology"/>
<dbReference type="Pfam" id="PF00004">
    <property type="entry name" value="AAA"/>
    <property type="match status" value="1"/>
</dbReference>
<dbReference type="InterPro" id="IPR003593">
    <property type="entry name" value="AAA+_ATPase"/>
</dbReference>
<dbReference type="InParanoid" id="A0A1W4XUJ1"/>
<dbReference type="InterPro" id="IPR003959">
    <property type="entry name" value="ATPase_AAA_core"/>
</dbReference>
<dbReference type="Pfam" id="PF12002">
    <property type="entry name" value="MgsA_C"/>
    <property type="match status" value="1"/>
</dbReference>
<dbReference type="GO" id="GO:0000731">
    <property type="term" value="P:DNA synthesis involved in DNA repair"/>
    <property type="evidence" value="ECO:0007669"/>
    <property type="project" value="TreeGrafter"/>
</dbReference>
<dbReference type="FunFam" id="3.40.50.300:FF:000137">
    <property type="entry name" value="Replication-associated recombination protein A"/>
    <property type="match status" value="1"/>
</dbReference>
<dbReference type="Gene3D" id="1.20.272.10">
    <property type="match status" value="1"/>
</dbReference>
<evidence type="ECO:0000256" key="2">
    <source>
        <dbReference type="ARBA" id="ARBA00022705"/>
    </source>
</evidence>
<dbReference type="Proteomes" id="UP000192223">
    <property type="component" value="Unplaced"/>
</dbReference>
<dbReference type="CDD" id="cd18139">
    <property type="entry name" value="HLD_clamp_RarA"/>
    <property type="match status" value="1"/>
</dbReference>
<keyword evidence="4" id="KW-0067">ATP-binding</keyword>
<dbReference type="KEGG" id="apln:108744737"/>
<reference evidence="7" key="1">
    <citation type="submission" date="2025-08" db="UniProtKB">
        <authorList>
            <consortium name="RefSeq"/>
        </authorList>
    </citation>
    <scope>IDENTIFICATION</scope>
    <source>
        <tissue evidence="7">Entire body</tissue>
    </source>
</reference>
<dbReference type="InterPro" id="IPR027417">
    <property type="entry name" value="P-loop_NTPase"/>
</dbReference>
<dbReference type="STRING" id="224129.A0A1W4XUJ1"/>
<dbReference type="SUPFAM" id="SSF48019">
    <property type="entry name" value="post-AAA+ oligomerization domain-like"/>
    <property type="match status" value="1"/>
</dbReference>
<evidence type="ECO:0000313" key="7">
    <source>
        <dbReference type="RefSeq" id="XP_018336143.1"/>
    </source>
</evidence>
<gene>
    <name evidence="7" type="primary">LOC108744737</name>
</gene>
<dbReference type="SMART" id="SM00382">
    <property type="entry name" value="AAA"/>
    <property type="match status" value="1"/>
</dbReference>
<dbReference type="GO" id="GO:0017116">
    <property type="term" value="F:single-stranded DNA helicase activity"/>
    <property type="evidence" value="ECO:0007669"/>
    <property type="project" value="TreeGrafter"/>
</dbReference>
<dbReference type="GO" id="GO:0016887">
    <property type="term" value="F:ATP hydrolysis activity"/>
    <property type="evidence" value="ECO:0007669"/>
    <property type="project" value="InterPro"/>
</dbReference>
<sequence length="506" mass="56535">MNSKSDDTHQVCPICFKKFAMGIIEEHVNKCIFLNSNENTLKRKRNLLLSSETSNVSVSSHEPCASSLTDNLECKNQQSNSLMEKSISSVTVKAKLCINNVPLAKKIKPKHLEDFYGQNHVLGKNTSLYHLLQNKEIPNMILWGPPGCGKTCLAGIINEICNENPKQFKFVNLCAASTNIKEVNNAVEIAKNELKFGKKTIIFMDEIHRFNKRQQDSFLLCVENGDITLIGATTENPSFYINSALLSRCRVVVFEKLQTSDLMLILKRALQIQNIGVIDDENSCKNLDRLFVTTSAIEWLSNISDGDARIAINNLELVLKDNNHDNKIITVADIKERVKKSHLLYDRKGEEHYNLISAVHKSIRNSDANAALYWTTRMIMSGEDPLFIARRMVRAASEDIGNADPNALQLAVSTMQGCQLLGMPEADCLLAQCAIYLARAPKSRESDTALMAAKNLITNWKGAQPLVPLHLRNAPTKLMKNLGYGKFTPGQTSCMPEGLENVCFFE</sequence>
<dbReference type="CDD" id="cd00009">
    <property type="entry name" value="AAA"/>
    <property type="match status" value="1"/>
</dbReference>
<evidence type="ECO:0000313" key="6">
    <source>
        <dbReference type="Proteomes" id="UP000192223"/>
    </source>
</evidence>
<evidence type="ECO:0000256" key="3">
    <source>
        <dbReference type="ARBA" id="ARBA00022741"/>
    </source>
</evidence>
<dbReference type="Pfam" id="PF16193">
    <property type="entry name" value="AAA_assoc_2"/>
    <property type="match status" value="1"/>
</dbReference>
<dbReference type="GO" id="GO:0003677">
    <property type="term" value="F:DNA binding"/>
    <property type="evidence" value="ECO:0007669"/>
    <property type="project" value="InterPro"/>
</dbReference>
<dbReference type="OrthoDB" id="10265467at2759"/>
<dbReference type="GO" id="GO:0008047">
    <property type="term" value="F:enzyme activator activity"/>
    <property type="evidence" value="ECO:0007669"/>
    <property type="project" value="TreeGrafter"/>
</dbReference>
<dbReference type="GeneID" id="108744737"/>
<name>A0A1W4XUJ1_AGRPL</name>
<dbReference type="InterPro" id="IPR032423">
    <property type="entry name" value="AAA_assoc_2"/>
</dbReference>
<dbReference type="Gene3D" id="1.10.3710.10">
    <property type="entry name" value="DNA polymerase III clamp loader subunits, C-terminal domain"/>
    <property type="match status" value="1"/>
</dbReference>
<evidence type="ECO:0000259" key="5">
    <source>
        <dbReference type="SMART" id="SM00382"/>
    </source>
</evidence>
<dbReference type="RefSeq" id="XP_018336143.1">
    <property type="nucleotide sequence ID" value="XM_018480641.2"/>
</dbReference>
<keyword evidence="2" id="KW-0235">DNA replication</keyword>
<dbReference type="SUPFAM" id="SSF52540">
    <property type="entry name" value="P-loop containing nucleoside triphosphate hydrolases"/>
    <property type="match status" value="1"/>
</dbReference>
<dbReference type="FunFam" id="1.20.272.10:FF:000001">
    <property type="entry name" value="Putative AAA family ATPase"/>
    <property type="match status" value="1"/>
</dbReference>
<feature type="domain" description="AAA+ ATPase" evidence="5">
    <location>
        <begin position="136"/>
        <end position="257"/>
    </location>
</feature>
<dbReference type="GO" id="GO:0005634">
    <property type="term" value="C:nucleus"/>
    <property type="evidence" value="ECO:0007669"/>
    <property type="project" value="TreeGrafter"/>
</dbReference>
<comment type="similarity">
    <text evidence="1">Belongs to the AAA ATPase family. RarA/MGS1/WRNIP1 subfamily.</text>
</comment>
<dbReference type="InterPro" id="IPR051314">
    <property type="entry name" value="AAA_ATPase_RarA/MGS1/WRNIP1"/>
</dbReference>
<dbReference type="AlphaFoldDB" id="A0A1W4XUJ1"/>
<dbReference type="Gene3D" id="3.40.50.300">
    <property type="entry name" value="P-loop containing nucleotide triphosphate hydrolases"/>
    <property type="match status" value="1"/>
</dbReference>
<organism evidence="6 7">
    <name type="scientific">Agrilus planipennis</name>
    <name type="common">Emerald ash borer</name>
    <name type="synonym">Agrilus marcopoli</name>
    <dbReference type="NCBI Taxonomy" id="224129"/>
    <lineage>
        <taxon>Eukaryota</taxon>
        <taxon>Metazoa</taxon>
        <taxon>Ecdysozoa</taxon>
        <taxon>Arthropoda</taxon>
        <taxon>Hexapoda</taxon>
        <taxon>Insecta</taxon>
        <taxon>Pterygota</taxon>
        <taxon>Neoptera</taxon>
        <taxon>Endopterygota</taxon>
        <taxon>Coleoptera</taxon>
        <taxon>Polyphaga</taxon>
        <taxon>Elateriformia</taxon>
        <taxon>Buprestoidea</taxon>
        <taxon>Buprestidae</taxon>
        <taxon>Agrilinae</taxon>
        <taxon>Agrilus</taxon>
    </lineage>
</organism>
<dbReference type="Gene3D" id="1.10.8.60">
    <property type="match status" value="1"/>
</dbReference>
<dbReference type="GO" id="GO:0005524">
    <property type="term" value="F:ATP binding"/>
    <property type="evidence" value="ECO:0007669"/>
    <property type="project" value="UniProtKB-KW"/>
</dbReference>
<keyword evidence="6" id="KW-1185">Reference proteome</keyword>
<dbReference type="GO" id="GO:0006261">
    <property type="term" value="P:DNA-templated DNA replication"/>
    <property type="evidence" value="ECO:0007669"/>
    <property type="project" value="TreeGrafter"/>
</dbReference>
<dbReference type="InterPro" id="IPR021886">
    <property type="entry name" value="MgsA_C"/>
</dbReference>
<dbReference type="PANTHER" id="PTHR13779">
    <property type="entry name" value="WERNER HELICASE-INTERACTING PROTEIN 1 FAMILY MEMBER"/>
    <property type="match status" value="1"/>
</dbReference>
<dbReference type="InterPro" id="IPR008921">
    <property type="entry name" value="DNA_pol3_clamp-load_cplx_C"/>
</dbReference>